<evidence type="ECO:0000313" key="9">
    <source>
        <dbReference type="Proteomes" id="UP001353858"/>
    </source>
</evidence>
<evidence type="ECO:0000256" key="2">
    <source>
        <dbReference type="ARBA" id="ARBA00022857"/>
    </source>
</evidence>
<evidence type="ECO:0000313" key="8">
    <source>
        <dbReference type="EMBL" id="KAK4882823.1"/>
    </source>
</evidence>
<dbReference type="GO" id="GO:0016491">
    <property type="term" value="F:oxidoreductase activity"/>
    <property type="evidence" value="ECO:0007669"/>
    <property type="project" value="UniProtKB-KW"/>
</dbReference>
<dbReference type="PANTHER" id="PTHR11732">
    <property type="entry name" value="ALDO/KETO REDUCTASE"/>
    <property type="match status" value="1"/>
</dbReference>
<dbReference type="InterPro" id="IPR036812">
    <property type="entry name" value="NAD(P)_OxRdtase_dom_sf"/>
</dbReference>
<keyword evidence="2" id="KW-0521">NADP</keyword>
<evidence type="ECO:0000256" key="4">
    <source>
        <dbReference type="PIRSR" id="PIRSR000097-1"/>
    </source>
</evidence>
<protein>
    <recommendedName>
        <fullName evidence="7">NADP-dependent oxidoreductase domain-containing protein</fullName>
    </recommendedName>
</protein>
<proteinExistence type="inferred from homology"/>
<sequence length="318" mass="35688">MLAPCVILNNGQKMPMLGLGTWQLEPGEIEKVIELAINAGYRHFDCAFLYDNEAEIGLAIKKKIADGTVKREDLFIVTKLWCTFCVKEEVVSACKRSLQNFGLDYVDQYLIHWPVTLKNLGRPMNIKEPFIDAVSIEYDFVETWKGMEECVNLGLAKGIGISNFNSKQIEKILKAATIKPVVNQVEVTPNFNQKKLIKFCKDRGIVITAYSPFGSPSRPWAAEGDPILSLDSPELVAIGKKYVKTGAQIVLRYLIEIGVVPLPKSANEIRLVENINIFDFSLSEEDIAVLDSFNSTDGRVIDLPCLKTMPNYPFDEEF</sequence>
<evidence type="ECO:0000256" key="1">
    <source>
        <dbReference type="ARBA" id="ARBA00007905"/>
    </source>
</evidence>
<dbReference type="PROSITE" id="PS00798">
    <property type="entry name" value="ALDOKETO_REDUCTASE_1"/>
    <property type="match status" value="1"/>
</dbReference>
<accession>A0AAN7SQ39</accession>
<dbReference type="Pfam" id="PF00248">
    <property type="entry name" value="Aldo_ket_red"/>
    <property type="match status" value="1"/>
</dbReference>
<dbReference type="FunFam" id="3.20.20.100:FF:000006">
    <property type="entry name" value="Aldo-keto reductase family 1 member A1"/>
    <property type="match status" value="1"/>
</dbReference>
<feature type="active site" description="Proton donor" evidence="4">
    <location>
        <position position="50"/>
    </location>
</feature>
<keyword evidence="3" id="KW-0560">Oxidoreductase</keyword>
<dbReference type="SUPFAM" id="SSF51430">
    <property type="entry name" value="NAD(P)-linked oxidoreductase"/>
    <property type="match status" value="1"/>
</dbReference>
<dbReference type="Proteomes" id="UP001353858">
    <property type="component" value="Unassembled WGS sequence"/>
</dbReference>
<evidence type="ECO:0000256" key="5">
    <source>
        <dbReference type="PIRSR" id="PIRSR000097-2"/>
    </source>
</evidence>
<dbReference type="InterPro" id="IPR023210">
    <property type="entry name" value="NADP_OxRdtase_dom"/>
</dbReference>
<dbReference type="InterPro" id="IPR018170">
    <property type="entry name" value="Aldo/ket_reductase_CS"/>
</dbReference>
<evidence type="ECO:0000256" key="3">
    <source>
        <dbReference type="ARBA" id="ARBA00023002"/>
    </source>
</evidence>
<feature type="binding site" evidence="5">
    <location>
        <position position="112"/>
    </location>
    <ligand>
        <name>substrate</name>
    </ligand>
</feature>
<dbReference type="InterPro" id="IPR020471">
    <property type="entry name" value="AKR"/>
</dbReference>
<keyword evidence="9" id="KW-1185">Reference proteome</keyword>
<dbReference type="AlphaFoldDB" id="A0AAN7SQ39"/>
<dbReference type="PIRSF" id="PIRSF000097">
    <property type="entry name" value="AKR"/>
    <property type="match status" value="1"/>
</dbReference>
<evidence type="ECO:0000259" key="7">
    <source>
        <dbReference type="Pfam" id="PF00248"/>
    </source>
</evidence>
<dbReference type="PROSITE" id="PS00062">
    <property type="entry name" value="ALDOKETO_REDUCTASE_2"/>
    <property type="match status" value="1"/>
</dbReference>
<dbReference type="PROSITE" id="PS00063">
    <property type="entry name" value="ALDOKETO_REDUCTASE_3"/>
    <property type="match status" value="1"/>
</dbReference>
<dbReference type="PRINTS" id="PR00069">
    <property type="entry name" value="ALDKETRDTASE"/>
</dbReference>
<name>A0AAN7SQ39_9COLE</name>
<dbReference type="EMBL" id="JARPUR010000002">
    <property type="protein sequence ID" value="KAK4882823.1"/>
    <property type="molecule type" value="Genomic_DNA"/>
</dbReference>
<gene>
    <name evidence="8" type="ORF">RN001_006142</name>
</gene>
<feature type="domain" description="NADP-dependent oxidoreductase" evidence="7">
    <location>
        <begin position="17"/>
        <end position="294"/>
    </location>
</feature>
<evidence type="ECO:0000256" key="6">
    <source>
        <dbReference type="PIRSR" id="PIRSR000097-3"/>
    </source>
</evidence>
<feature type="site" description="Lowers pKa of active site Tyr" evidence="6">
    <location>
        <position position="79"/>
    </location>
</feature>
<organism evidence="8 9">
    <name type="scientific">Aquatica leii</name>
    <dbReference type="NCBI Taxonomy" id="1421715"/>
    <lineage>
        <taxon>Eukaryota</taxon>
        <taxon>Metazoa</taxon>
        <taxon>Ecdysozoa</taxon>
        <taxon>Arthropoda</taxon>
        <taxon>Hexapoda</taxon>
        <taxon>Insecta</taxon>
        <taxon>Pterygota</taxon>
        <taxon>Neoptera</taxon>
        <taxon>Endopterygota</taxon>
        <taxon>Coleoptera</taxon>
        <taxon>Polyphaga</taxon>
        <taxon>Elateriformia</taxon>
        <taxon>Elateroidea</taxon>
        <taxon>Lampyridae</taxon>
        <taxon>Luciolinae</taxon>
        <taxon>Aquatica</taxon>
    </lineage>
</organism>
<reference evidence="9" key="1">
    <citation type="submission" date="2023-01" db="EMBL/GenBank/DDBJ databases">
        <title>Key to firefly adult light organ development and bioluminescence: homeobox transcription factors regulate luciferase expression and transportation to peroxisome.</title>
        <authorList>
            <person name="Fu X."/>
        </authorList>
    </citation>
    <scope>NUCLEOTIDE SEQUENCE [LARGE SCALE GENOMIC DNA]</scope>
</reference>
<dbReference type="Gene3D" id="3.20.20.100">
    <property type="entry name" value="NADP-dependent oxidoreductase domain"/>
    <property type="match status" value="1"/>
</dbReference>
<comment type="caution">
    <text evidence="8">The sequence shown here is derived from an EMBL/GenBank/DDBJ whole genome shotgun (WGS) entry which is preliminary data.</text>
</comment>
<comment type="similarity">
    <text evidence="1">Belongs to the aldo/keto reductase family.</text>
</comment>